<gene>
    <name evidence="1" type="ORF">GJV76_05100</name>
</gene>
<comment type="caution">
    <text evidence="1">The sequence shown here is derived from an EMBL/GenBank/DDBJ whole genome shotgun (WGS) entry which is preliminary data.</text>
</comment>
<dbReference type="RefSeq" id="WP_155091559.1">
    <property type="nucleotide sequence ID" value="NZ_CP102754.1"/>
</dbReference>
<name>A0A6I3LNF3_9FLAO</name>
<dbReference type="OrthoDB" id="1550811at2"/>
<dbReference type="Pfam" id="PF10946">
    <property type="entry name" value="DUF2625"/>
    <property type="match status" value="1"/>
</dbReference>
<evidence type="ECO:0000313" key="1">
    <source>
        <dbReference type="EMBL" id="MTG97515.1"/>
    </source>
</evidence>
<dbReference type="AlphaFoldDB" id="A0A6I3LNF3"/>
<protein>
    <submittedName>
        <fullName evidence="1">DUF2625 family protein</fullName>
    </submittedName>
</protein>
<dbReference type="Proteomes" id="UP000438760">
    <property type="component" value="Unassembled WGS sequence"/>
</dbReference>
<dbReference type="EMBL" id="WMJX01000007">
    <property type="protein sequence ID" value="MTG97515.1"/>
    <property type="molecule type" value="Genomic_DNA"/>
</dbReference>
<keyword evidence="2" id="KW-1185">Reference proteome</keyword>
<reference evidence="1 2" key="1">
    <citation type="submission" date="2019-11" db="EMBL/GenBank/DDBJ databases">
        <title>Genome of Strain BIT-d1.</title>
        <authorList>
            <person name="Yang Y."/>
        </authorList>
    </citation>
    <scope>NUCLEOTIDE SEQUENCE [LARGE SCALE GENOMIC DNA]</scope>
    <source>
        <strain evidence="1 2">BIT-d1</strain>
    </source>
</reference>
<sequence>MRDISELINTEEPGWELVQQWINEATRTIEVLPVISKQQAEQVLLDTQVSTRSPMGAIIYETGGILVADGWIRILGSGSEKLTRSISEWNKNKQSNDFSNQPGFLLVADDAIGGYFCINAGVLGKDVGSMYYFAPDSLDFEPLEVNYSQLINFFFSGNIEQFYQDFHWKTEQEDLKSLSPDDVFNFSPPLWTVEGKNLNESIIRPISAEEQYFLNLELRTGLNNIQNIP</sequence>
<evidence type="ECO:0000313" key="2">
    <source>
        <dbReference type="Proteomes" id="UP000438760"/>
    </source>
</evidence>
<organism evidence="1 2">
    <name type="scientific">Myroides albus</name>
    <dbReference type="NCBI Taxonomy" id="2562892"/>
    <lineage>
        <taxon>Bacteria</taxon>
        <taxon>Pseudomonadati</taxon>
        <taxon>Bacteroidota</taxon>
        <taxon>Flavobacteriia</taxon>
        <taxon>Flavobacteriales</taxon>
        <taxon>Flavobacteriaceae</taxon>
        <taxon>Myroides</taxon>
    </lineage>
</organism>
<accession>A0A6I3LNF3</accession>
<proteinExistence type="predicted"/>
<dbReference type="InterPro" id="IPR021239">
    <property type="entry name" value="DUF2625"/>
</dbReference>